<dbReference type="GO" id="GO:0055085">
    <property type="term" value="P:transmembrane transport"/>
    <property type="evidence" value="ECO:0007669"/>
    <property type="project" value="InterPro"/>
</dbReference>
<dbReference type="PROSITE" id="PS50928">
    <property type="entry name" value="ABC_TM1"/>
    <property type="match status" value="1"/>
</dbReference>
<evidence type="ECO:0000313" key="9">
    <source>
        <dbReference type="EMBL" id="AGK98381.1"/>
    </source>
</evidence>
<dbReference type="KEGG" id="cpas:Clopa_3599"/>
<name>R4K9L3_CLOPA</name>
<feature type="transmembrane region" description="Helical" evidence="7">
    <location>
        <begin position="189"/>
        <end position="208"/>
    </location>
</feature>
<dbReference type="InterPro" id="IPR035906">
    <property type="entry name" value="MetI-like_sf"/>
</dbReference>
<sequence>MKHMEVKKSILSKFNNPFNKNTLRQIKKYKAIYFMMIPVVLYFVVFSYYPLILGIIQSLQKNKLLGTPEFTGISNYKEVLGDYQFHQAFQNSLTIGIGTQIISIILALVLSLGINEVRNKFAKASMETVTFIPYLLSWTVVGGMWVFVLSGNGLINNILSLIGGKSVQFLAEERYAQLIFILADTWKSIGYYSILLLAGIVSISPNLFEAAQIDGASREKQIRKIIVPQLVPTLKVIIMLGTMGLLRNFDQVFVMGNVAIMDKVRSLLLYIYTEGITQFKIGKATAAATMVLIATLVLASIVRKLIRYDDVY</sequence>
<dbReference type="PATRIC" id="fig|86416.3.peg.3597"/>
<dbReference type="Pfam" id="PF00528">
    <property type="entry name" value="BPD_transp_1"/>
    <property type="match status" value="1"/>
</dbReference>
<reference evidence="9 10" key="1">
    <citation type="submission" date="2012-01" db="EMBL/GenBank/DDBJ databases">
        <title>Complete sequence of chromosome of Clostridium pasteurianum BC1.</title>
        <authorList>
            <consortium name="US DOE Joint Genome Institute"/>
            <person name="Lucas S."/>
            <person name="Han J."/>
            <person name="Lapidus A."/>
            <person name="Cheng J.-F."/>
            <person name="Goodwin L."/>
            <person name="Pitluck S."/>
            <person name="Peters L."/>
            <person name="Mikhailova N."/>
            <person name="Teshima H."/>
            <person name="Detter J.C."/>
            <person name="Han C."/>
            <person name="Tapia R."/>
            <person name="Land M."/>
            <person name="Hauser L."/>
            <person name="Kyrpides N."/>
            <person name="Ivanova N."/>
            <person name="Pagani I."/>
            <person name="Dunn J."/>
            <person name="Taghavi S."/>
            <person name="Francis A."/>
            <person name="van der Lelie D."/>
            <person name="Woyke T."/>
        </authorList>
    </citation>
    <scope>NUCLEOTIDE SEQUENCE [LARGE SCALE GENOMIC DNA]</scope>
    <source>
        <strain evidence="9 10">BC1</strain>
    </source>
</reference>
<feature type="domain" description="ABC transmembrane type-1" evidence="8">
    <location>
        <begin position="89"/>
        <end position="302"/>
    </location>
</feature>
<feature type="transmembrane region" description="Helical" evidence="7">
    <location>
        <begin position="135"/>
        <end position="155"/>
    </location>
</feature>
<keyword evidence="2 7" id="KW-0813">Transport</keyword>
<evidence type="ECO:0000256" key="5">
    <source>
        <dbReference type="ARBA" id="ARBA00022989"/>
    </source>
</evidence>
<proteinExistence type="inferred from homology"/>
<evidence type="ECO:0000256" key="6">
    <source>
        <dbReference type="ARBA" id="ARBA00023136"/>
    </source>
</evidence>
<gene>
    <name evidence="9" type="ORF">Clopa_3599</name>
</gene>
<evidence type="ECO:0000313" key="10">
    <source>
        <dbReference type="Proteomes" id="UP000013523"/>
    </source>
</evidence>
<comment type="similarity">
    <text evidence="7">Belongs to the binding-protein-dependent transport system permease family.</text>
</comment>
<dbReference type="Gene3D" id="1.10.3720.10">
    <property type="entry name" value="MetI-like"/>
    <property type="match status" value="1"/>
</dbReference>
<dbReference type="HOGENOM" id="CLU_016047_0_1_9"/>
<dbReference type="AlphaFoldDB" id="R4K9L3"/>
<evidence type="ECO:0000259" key="8">
    <source>
        <dbReference type="PROSITE" id="PS50928"/>
    </source>
</evidence>
<dbReference type="STRING" id="86416.Clopa_3599"/>
<comment type="subcellular location">
    <subcellularLocation>
        <location evidence="1 7">Cell membrane</location>
        <topology evidence="1 7">Multi-pass membrane protein</topology>
    </subcellularLocation>
</comment>
<dbReference type="InterPro" id="IPR051393">
    <property type="entry name" value="ABC_transporter_permease"/>
</dbReference>
<feature type="transmembrane region" description="Helical" evidence="7">
    <location>
        <begin position="31"/>
        <end position="56"/>
    </location>
</feature>
<dbReference type="InterPro" id="IPR000515">
    <property type="entry name" value="MetI-like"/>
</dbReference>
<keyword evidence="6 7" id="KW-0472">Membrane</keyword>
<dbReference type="eggNOG" id="COG4209">
    <property type="taxonomic scope" value="Bacteria"/>
</dbReference>
<accession>R4K9L3</accession>
<keyword evidence="4 7" id="KW-0812">Transmembrane</keyword>
<evidence type="ECO:0000256" key="2">
    <source>
        <dbReference type="ARBA" id="ARBA00022448"/>
    </source>
</evidence>
<evidence type="ECO:0000256" key="1">
    <source>
        <dbReference type="ARBA" id="ARBA00004651"/>
    </source>
</evidence>
<protein>
    <submittedName>
        <fullName evidence="9">ABC-type polysaccharide transport system, permease component</fullName>
    </submittedName>
</protein>
<feature type="transmembrane region" description="Helical" evidence="7">
    <location>
        <begin position="284"/>
        <end position="306"/>
    </location>
</feature>
<feature type="transmembrane region" description="Helical" evidence="7">
    <location>
        <begin position="93"/>
        <end position="114"/>
    </location>
</feature>
<dbReference type="SUPFAM" id="SSF161098">
    <property type="entry name" value="MetI-like"/>
    <property type="match status" value="1"/>
</dbReference>
<organism evidence="9 10">
    <name type="scientific">Clostridium pasteurianum BC1</name>
    <dbReference type="NCBI Taxonomy" id="86416"/>
    <lineage>
        <taxon>Bacteria</taxon>
        <taxon>Bacillati</taxon>
        <taxon>Bacillota</taxon>
        <taxon>Clostridia</taxon>
        <taxon>Eubacteriales</taxon>
        <taxon>Clostridiaceae</taxon>
        <taxon>Clostridium</taxon>
    </lineage>
</organism>
<keyword evidence="3" id="KW-1003">Cell membrane</keyword>
<dbReference type="EMBL" id="CP003261">
    <property type="protein sequence ID" value="AGK98381.1"/>
    <property type="molecule type" value="Genomic_DNA"/>
</dbReference>
<keyword evidence="5 7" id="KW-1133">Transmembrane helix</keyword>
<evidence type="ECO:0000256" key="3">
    <source>
        <dbReference type="ARBA" id="ARBA00022475"/>
    </source>
</evidence>
<dbReference type="Proteomes" id="UP000013523">
    <property type="component" value="Chromosome"/>
</dbReference>
<keyword evidence="10" id="KW-1185">Reference proteome</keyword>
<dbReference type="PANTHER" id="PTHR30193:SF37">
    <property type="entry name" value="INNER MEMBRANE ABC TRANSPORTER PERMEASE PROTEIN YCJO"/>
    <property type="match status" value="1"/>
</dbReference>
<dbReference type="CDD" id="cd06261">
    <property type="entry name" value="TM_PBP2"/>
    <property type="match status" value="1"/>
</dbReference>
<dbReference type="PANTHER" id="PTHR30193">
    <property type="entry name" value="ABC TRANSPORTER PERMEASE PROTEIN"/>
    <property type="match status" value="1"/>
</dbReference>
<evidence type="ECO:0000256" key="7">
    <source>
        <dbReference type="RuleBase" id="RU363032"/>
    </source>
</evidence>
<feature type="transmembrane region" description="Helical" evidence="7">
    <location>
        <begin position="229"/>
        <end position="246"/>
    </location>
</feature>
<evidence type="ECO:0000256" key="4">
    <source>
        <dbReference type="ARBA" id="ARBA00022692"/>
    </source>
</evidence>
<dbReference type="GO" id="GO:0005886">
    <property type="term" value="C:plasma membrane"/>
    <property type="evidence" value="ECO:0007669"/>
    <property type="project" value="UniProtKB-SubCell"/>
</dbReference>